<proteinExistence type="predicted"/>
<feature type="transmembrane region" description="Helical" evidence="1">
    <location>
        <begin position="21"/>
        <end position="40"/>
    </location>
</feature>
<evidence type="ECO:0000256" key="1">
    <source>
        <dbReference type="SAM" id="Phobius"/>
    </source>
</evidence>
<sequence length="235" mass="24273">MIRGIRRRLASDDAGFSLVELLVAVILMGIVLTMIANIYIATVKGTHQAGAVHESTGNASNAANELGAVIRFATTNPRSGTTDPDPAILAATSTRLVLMATVGVSPTAETGGRPTKPTLIEFSRTAAGQLQERRWIPTASGSTWVFAGTDPTTVAPASVRLLGGTLTTGTALFTYYDAVGNPITTPVAGLNATQRAGVSEIGVRVSMVPPDDLTAAPVVITARIPLANLGLREPS</sequence>
<dbReference type="AlphaFoldDB" id="A0A9X2H0R1"/>
<dbReference type="RefSeq" id="WP_197738262.1">
    <property type="nucleotide sequence ID" value="NZ_BAAANU010000043.1"/>
</dbReference>
<protein>
    <submittedName>
        <fullName evidence="2">Prepilin-type N-terminal cleavage/methylation domain-containing protein</fullName>
    </submittedName>
</protein>
<dbReference type="InterPro" id="IPR045584">
    <property type="entry name" value="Pilin-like"/>
</dbReference>
<dbReference type="EMBL" id="JAMZDY010000001">
    <property type="protein sequence ID" value="MCP2371086.1"/>
    <property type="molecule type" value="Genomic_DNA"/>
</dbReference>
<dbReference type="Gene3D" id="3.30.700.10">
    <property type="entry name" value="Glycoprotein, Type 4 Pilin"/>
    <property type="match status" value="1"/>
</dbReference>
<dbReference type="InterPro" id="IPR012902">
    <property type="entry name" value="N_methyl_site"/>
</dbReference>
<keyword evidence="3" id="KW-1185">Reference proteome</keyword>
<accession>A0A9X2H0R1</accession>
<keyword evidence="1" id="KW-0812">Transmembrane</keyword>
<dbReference type="PROSITE" id="PS00409">
    <property type="entry name" value="PROKAR_NTER_METHYL"/>
    <property type="match status" value="1"/>
</dbReference>
<dbReference type="NCBIfam" id="TIGR02532">
    <property type="entry name" value="IV_pilin_GFxxxE"/>
    <property type="match status" value="1"/>
</dbReference>
<keyword evidence="1" id="KW-1133">Transmembrane helix</keyword>
<name>A0A9X2H0R1_9MICO</name>
<dbReference type="SUPFAM" id="SSF54523">
    <property type="entry name" value="Pili subunits"/>
    <property type="match status" value="1"/>
</dbReference>
<keyword evidence="1" id="KW-0472">Membrane</keyword>
<gene>
    <name evidence="2" type="ORF">BJ978_001762</name>
</gene>
<dbReference type="Pfam" id="PF07963">
    <property type="entry name" value="N_methyl"/>
    <property type="match status" value="1"/>
</dbReference>
<evidence type="ECO:0000313" key="3">
    <source>
        <dbReference type="Proteomes" id="UP001139722"/>
    </source>
</evidence>
<organism evidence="2 3">
    <name type="scientific">Agromyces terreus</name>
    <dbReference type="NCBI Taxonomy" id="424795"/>
    <lineage>
        <taxon>Bacteria</taxon>
        <taxon>Bacillati</taxon>
        <taxon>Actinomycetota</taxon>
        <taxon>Actinomycetes</taxon>
        <taxon>Micrococcales</taxon>
        <taxon>Microbacteriaceae</taxon>
        <taxon>Agromyces</taxon>
    </lineage>
</organism>
<reference evidence="2" key="1">
    <citation type="submission" date="2022-06" db="EMBL/GenBank/DDBJ databases">
        <title>Sequencing the genomes of 1000 actinobacteria strains.</title>
        <authorList>
            <person name="Klenk H.-P."/>
        </authorList>
    </citation>
    <scope>NUCLEOTIDE SEQUENCE</scope>
    <source>
        <strain evidence="2">DSM 22016</strain>
    </source>
</reference>
<dbReference type="Proteomes" id="UP001139722">
    <property type="component" value="Unassembled WGS sequence"/>
</dbReference>
<evidence type="ECO:0000313" key="2">
    <source>
        <dbReference type="EMBL" id="MCP2371086.1"/>
    </source>
</evidence>
<comment type="caution">
    <text evidence="2">The sequence shown here is derived from an EMBL/GenBank/DDBJ whole genome shotgun (WGS) entry which is preliminary data.</text>
</comment>